<proteinExistence type="predicted"/>
<accession>A0A9N8PAM3</accession>
<dbReference type="PANTHER" id="PTHR39601">
    <property type="entry name" value="CHORIOGENIN HMINOR"/>
    <property type="match status" value="1"/>
</dbReference>
<evidence type="ECO:0000259" key="1">
    <source>
        <dbReference type="Pfam" id="PF26013"/>
    </source>
</evidence>
<dbReference type="Pfam" id="PF26013">
    <property type="entry name" value="DUF8004"/>
    <property type="match status" value="1"/>
</dbReference>
<dbReference type="AlphaFoldDB" id="A0A9N8PAM3"/>
<dbReference type="InterPro" id="IPR058317">
    <property type="entry name" value="DUF8004"/>
</dbReference>
<dbReference type="PANTHER" id="PTHR39601:SF2">
    <property type="entry name" value="CHORIOGENIN HMINOR"/>
    <property type="match status" value="1"/>
</dbReference>
<dbReference type="EMBL" id="CAIJEN010000006">
    <property type="protein sequence ID" value="CAD0087860.1"/>
    <property type="molecule type" value="Genomic_DNA"/>
</dbReference>
<dbReference type="Proteomes" id="UP000716446">
    <property type="component" value="Unassembled WGS sequence"/>
</dbReference>
<keyword evidence="3" id="KW-1185">Reference proteome</keyword>
<gene>
    <name evidence="2" type="ORF">AWRI4619_LOCUS4978</name>
</gene>
<comment type="caution">
    <text evidence="2">The sequence shown here is derived from an EMBL/GenBank/DDBJ whole genome shotgun (WGS) entry which is preliminary data.</text>
</comment>
<name>A0A9N8PAM3_9PEZI</name>
<sequence>MANTNNTSDSFEDIMVHPALLKATDLVPAEPWISAMALINILVKDGMTKDLLLVFEGEADGVRRYNGFDDLWDAKGDCKVRMDSQDVCFDSKIIFGTNSQDLISLVSEGTHYHFKLPPLGEDMEKVDRYNLAVRNFIATIIHKPIVGCDLVSALKDLQIIVKHIFKLQYQPERAADFVRDYVQELKLDNFTNRPADIGRFLAWTEEVRWSRAFVETFAHCVGMLNCGFLDHESLDALSPTTRALLEHSCTHTHYRLSSAEIHMTMFGINSTFLDGLQDHAGVKKSLLAFQNFLQQHYAQVYGTWPPLVHQNSGHWLTRSVAQRLQQDFGNLYDLLVDKDINNGLTTPARADSFRCALNRRQLFALWDRQNGFICLPHSDPKAPDYSPTKIVEQEEEKGARRSSLIPAVRKHCKKAPDLANIYTHAINAETHTFLNHEISTKYQQMDTHEGRLGRWIIVYCMMQLLSRVAVDIQGLRYTLGVEYHLNADLDGTPPWNMNDFPETMRPAGPQYAWAALFARAAMPPPASGTPQRKATKARFKVVHLADGRVMLKDPDGHVVFR</sequence>
<organism evidence="2 3">
    <name type="scientific">Aureobasidium vineae</name>
    <dbReference type="NCBI Taxonomy" id="2773715"/>
    <lineage>
        <taxon>Eukaryota</taxon>
        <taxon>Fungi</taxon>
        <taxon>Dikarya</taxon>
        <taxon>Ascomycota</taxon>
        <taxon>Pezizomycotina</taxon>
        <taxon>Dothideomycetes</taxon>
        <taxon>Dothideomycetidae</taxon>
        <taxon>Dothideales</taxon>
        <taxon>Saccotheciaceae</taxon>
        <taxon>Aureobasidium</taxon>
    </lineage>
</organism>
<protein>
    <recommendedName>
        <fullName evidence="1">DUF8004 domain-containing protein</fullName>
    </recommendedName>
</protein>
<evidence type="ECO:0000313" key="2">
    <source>
        <dbReference type="EMBL" id="CAD0087860.1"/>
    </source>
</evidence>
<feature type="domain" description="DUF8004" evidence="1">
    <location>
        <begin position="178"/>
        <end position="266"/>
    </location>
</feature>
<reference evidence="2" key="1">
    <citation type="submission" date="2020-06" db="EMBL/GenBank/DDBJ databases">
        <authorList>
            <person name="Onetto C."/>
        </authorList>
    </citation>
    <scope>NUCLEOTIDE SEQUENCE</scope>
</reference>
<evidence type="ECO:0000313" key="3">
    <source>
        <dbReference type="Proteomes" id="UP000716446"/>
    </source>
</evidence>